<dbReference type="Gene3D" id="3.40.630.30">
    <property type="match status" value="1"/>
</dbReference>
<keyword evidence="2" id="KW-1185">Reference proteome</keyword>
<dbReference type="RefSeq" id="WP_379533686.1">
    <property type="nucleotide sequence ID" value="NZ_JBHSBI010000030.1"/>
</dbReference>
<dbReference type="InterPro" id="IPR016181">
    <property type="entry name" value="Acyl_CoA_acyltransferase"/>
</dbReference>
<evidence type="ECO:0000313" key="1">
    <source>
        <dbReference type="EMBL" id="MFC4013832.1"/>
    </source>
</evidence>
<dbReference type="PANTHER" id="PTHR41368:SF1">
    <property type="entry name" value="PROTEIN YGHO"/>
    <property type="match status" value="1"/>
</dbReference>
<sequence>MSSLRTLDPVRTRDDLKHFVEAPNRLHADDPVFVPPLPSEARRPVDRELNPFFAYGEAELFMVRGKGKVLGRIAAVDNPRHNAAHQARDGLFCQFACVDDPSVAETLFDAAAQWLRGRGLETMVGPVNFTTHEECGLLVEGFDSAPRVMMPYNPAYYPALLETCGLRKAKDLWAWSHDLSPLDERLLRIAGFVQRRKRLSVRPLDLADFDAEAQRIRHVYESAWRHNWGFTPATDEEFAVLARRLRPMIDPRFVLLAEVAGEPVGVVLVVPDVNQALSAMHGNTTRTGRLVDLARMLLATPRIDRTRAMLFGVVPRLRGCGIETLLYVRVHEALKASAYQGGVELGWTLEDNTAVNRFLEAGGCTRAKTYRIYQRAL</sequence>
<organism evidence="1 2">
    <name type="scientific">Nonomuraea purpurea</name>
    <dbReference type="NCBI Taxonomy" id="1849276"/>
    <lineage>
        <taxon>Bacteria</taxon>
        <taxon>Bacillati</taxon>
        <taxon>Actinomycetota</taxon>
        <taxon>Actinomycetes</taxon>
        <taxon>Streptosporangiales</taxon>
        <taxon>Streptosporangiaceae</taxon>
        <taxon>Nonomuraea</taxon>
    </lineage>
</organism>
<evidence type="ECO:0000313" key="2">
    <source>
        <dbReference type="Proteomes" id="UP001595851"/>
    </source>
</evidence>
<reference evidence="2" key="1">
    <citation type="journal article" date="2019" name="Int. J. Syst. Evol. Microbiol.">
        <title>The Global Catalogue of Microorganisms (GCM) 10K type strain sequencing project: providing services to taxonomists for standard genome sequencing and annotation.</title>
        <authorList>
            <consortium name="The Broad Institute Genomics Platform"/>
            <consortium name="The Broad Institute Genome Sequencing Center for Infectious Disease"/>
            <person name="Wu L."/>
            <person name="Ma J."/>
        </authorList>
    </citation>
    <scope>NUCLEOTIDE SEQUENCE [LARGE SCALE GENOMIC DNA]</scope>
    <source>
        <strain evidence="2">TBRC 1276</strain>
    </source>
</reference>
<accession>A0ABV8GIQ2</accession>
<protein>
    <recommendedName>
        <fullName evidence="3">N-acetyltransferase</fullName>
    </recommendedName>
</protein>
<proteinExistence type="predicted"/>
<dbReference type="Proteomes" id="UP001595851">
    <property type="component" value="Unassembled WGS sequence"/>
</dbReference>
<name>A0ABV8GIQ2_9ACTN</name>
<dbReference type="EMBL" id="JBHSBI010000030">
    <property type="protein sequence ID" value="MFC4013832.1"/>
    <property type="molecule type" value="Genomic_DNA"/>
</dbReference>
<dbReference type="InterPro" id="IPR039968">
    <property type="entry name" value="BcerS-like"/>
</dbReference>
<comment type="caution">
    <text evidence="1">The sequence shown here is derived from an EMBL/GenBank/DDBJ whole genome shotgun (WGS) entry which is preliminary data.</text>
</comment>
<evidence type="ECO:0008006" key="3">
    <source>
        <dbReference type="Google" id="ProtNLM"/>
    </source>
</evidence>
<dbReference type="PANTHER" id="PTHR41368">
    <property type="entry name" value="PROTEIN YGHO"/>
    <property type="match status" value="1"/>
</dbReference>
<dbReference type="SUPFAM" id="SSF55729">
    <property type="entry name" value="Acyl-CoA N-acyltransferases (Nat)"/>
    <property type="match status" value="1"/>
</dbReference>
<gene>
    <name evidence="1" type="ORF">ACFOY2_41860</name>
</gene>